<protein>
    <submittedName>
        <fullName evidence="1">Uncharacterized protein</fullName>
    </submittedName>
</protein>
<accession>A0A7J7VYH6</accession>
<reference evidence="1 2" key="1">
    <citation type="journal article" date="2020" name="Nature">
        <title>Six reference-quality genomes reveal evolution of bat adaptations.</title>
        <authorList>
            <person name="Jebb D."/>
            <person name="Huang Z."/>
            <person name="Pippel M."/>
            <person name="Hughes G.M."/>
            <person name="Lavrichenko K."/>
            <person name="Devanna P."/>
            <person name="Winkler S."/>
            <person name="Jermiin L.S."/>
            <person name="Skirmuntt E.C."/>
            <person name="Katzourakis A."/>
            <person name="Burkitt-Gray L."/>
            <person name="Ray D.A."/>
            <person name="Sullivan K.A.M."/>
            <person name="Roscito J.G."/>
            <person name="Kirilenko B.M."/>
            <person name="Davalos L.M."/>
            <person name="Corthals A.P."/>
            <person name="Power M.L."/>
            <person name="Jones G."/>
            <person name="Ransome R.D."/>
            <person name="Dechmann D.K.N."/>
            <person name="Locatelli A.G."/>
            <person name="Puechmaille S.J."/>
            <person name="Fedrigo O."/>
            <person name="Jarvis E.D."/>
            <person name="Hiller M."/>
            <person name="Vernes S.C."/>
            <person name="Myers E.W."/>
            <person name="Teeling E.C."/>
        </authorList>
    </citation>
    <scope>NUCLEOTIDE SEQUENCE [LARGE SCALE GENOMIC DNA]</scope>
    <source>
        <strain evidence="1">MMyoMyo1</strain>
        <tissue evidence="1">Flight muscle</tissue>
    </source>
</reference>
<proteinExistence type="predicted"/>
<evidence type="ECO:0000313" key="2">
    <source>
        <dbReference type="Proteomes" id="UP000527355"/>
    </source>
</evidence>
<name>A0A7J7VYH6_MYOMY</name>
<dbReference type="EMBL" id="JABWUV010000009">
    <property type="protein sequence ID" value="KAF6330234.1"/>
    <property type="molecule type" value="Genomic_DNA"/>
</dbReference>
<evidence type="ECO:0000313" key="1">
    <source>
        <dbReference type="EMBL" id="KAF6330234.1"/>
    </source>
</evidence>
<keyword evidence="2" id="KW-1185">Reference proteome</keyword>
<gene>
    <name evidence="1" type="ORF">mMyoMyo1_012237</name>
</gene>
<sequence>MHNVCGSSSISPPVICKKDKAFHGPHRFLVCLPSLNKRRKDLRQVPMFQSSRKQFWAIIRENSKEGGKREITGLVKACKTTPVIKTSYAVLGLQKLSLTKELIHTHTKGKKLAIKKYFSIMQLLQLYN</sequence>
<dbReference type="AlphaFoldDB" id="A0A7J7VYH6"/>
<organism evidence="1 2">
    <name type="scientific">Myotis myotis</name>
    <name type="common">Greater mouse-eared bat</name>
    <name type="synonym">Vespertilio myotis</name>
    <dbReference type="NCBI Taxonomy" id="51298"/>
    <lineage>
        <taxon>Eukaryota</taxon>
        <taxon>Metazoa</taxon>
        <taxon>Chordata</taxon>
        <taxon>Craniata</taxon>
        <taxon>Vertebrata</taxon>
        <taxon>Euteleostomi</taxon>
        <taxon>Mammalia</taxon>
        <taxon>Eutheria</taxon>
        <taxon>Laurasiatheria</taxon>
        <taxon>Chiroptera</taxon>
        <taxon>Yangochiroptera</taxon>
        <taxon>Vespertilionidae</taxon>
        <taxon>Myotis</taxon>
    </lineage>
</organism>
<dbReference type="Proteomes" id="UP000527355">
    <property type="component" value="Unassembled WGS sequence"/>
</dbReference>
<comment type="caution">
    <text evidence="1">The sequence shown here is derived from an EMBL/GenBank/DDBJ whole genome shotgun (WGS) entry which is preliminary data.</text>
</comment>